<evidence type="ECO:0000256" key="5">
    <source>
        <dbReference type="ARBA" id="ARBA00023136"/>
    </source>
</evidence>
<feature type="transmembrane region" description="Helical" evidence="6">
    <location>
        <begin position="288"/>
        <end position="310"/>
    </location>
</feature>
<feature type="transmembrane region" description="Helical" evidence="6">
    <location>
        <begin position="219"/>
        <end position="239"/>
    </location>
</feature>
<keyword evidence="5 6" id="KW-0472">Membrane</keyword>
<feature type="transmembrane region" description="Helical" evidence="6">
    <location>
        <begin position="356"/>
        <end position="380"/>
    </location>
</feature>
<evidence type="ECO:0000256" key="4">
    <source>
        <dbReference type="ARBA" id="ARBA00022989"/>
    </source>
</evidence>
<dbReference type="Proteomes" id="UP000181897">
    <property type="component" value="Chromosome"/>
</dbReference>
<evidence type="ECO:0000256" key="6">
    <source>
        <dbReference type="SAM" id="Phobius"/>
    </source>
</evidence>
<dbReference type="InterPro" id="IPR011701">
    <property type="entry name" value="MFS"/>
</dbReference>
<feature type="transmembrane region" description="Helical" evidence="6">
    <location>
        <begin position="76"/>
        <end position="94"/>
    </location>
</feature>
<dbReference type="GO" id="GO:0022857">
    <property type="term" value="F:transmembrane transporter activity"/>
    <property type="evidence" value="ECO:0007669"/>
    <property type="project" value="InterPro"/>
</dbReference>
<keyword evidence="3 6" id="KW-0812">Transmembrane</keyword>
<dbReference type="AlphaFoldDB" id="A0A1J0WI27"/>
<feature type="transmembrane region" description="Helical" evidence="6">
    <location>
        <begin position="160"/>
        <end position="180"/>
    </location>
</feature>
<evidence type="ECO:0000256" key="3">
    <source>
        <dbReference type="ARBA" id="ARBA00022692"/>
    </source>
</evidence>
<comment type="subcellular location">
    <subcellularLocation>
        <location evidence="1">Cell membrane</location>
        <topology evidence="1">Multi-pass membrane protein</topology>
    </subcellularLocation>
</comment>
<feature type="transmembrane region" description="Helical" evidence="6">
    <location>
        <begin position="245"/>
        <end position="267"/>
    </location>
</feature>
<dbReference type="GO" id="GO:0005886">
    <property type="term" value="C:plasma membrane"/>
    <property type="evidence" value="ECO:0007669"/>
    <property type="project" value="UniProtKB-SubCell"/>
</dbReference>
<dbReference type="PANTHER" id="PTHR43124">
    <property type="entry name" value="PURINE EFFLUX PUMP PBUE"/>
    <property type="match status" value="1"/>
</dbReference>
<keyword evidence="4 6" id="KW-1133">Transmembrane helix</keyword>
<feature type="transmembrane region" description="Helical" evidence="6">
    <location>
        <begin position="106"/>
        <end position="123"/>
    </location>
</feature>
<proteinExistence type="predicted"/>
<dbReference type="EMBL" id="CP018076">
    <property type="protein sequence ID" value="APE43790.1"/>
    <property type="molecule type" value="Genomic_DNA"/>
</dbReference>
<dbReference type="OrthoDB" id="6095882at2"/>
<dbReference type="PANTHER" id="PTHR43124:SF3">
    <property type="entry name" value="CHLORAMPHENICOL EFFLUX PUMP RV0191"/>
    <property type="match status" value="1"/>
</dbReference>
<reference evidence="8 9" key="1">
    <citation type="submission" date="2016-11" db="EMBL/GenBank/DDBJ databases">
        <title>Complete genome sequence of Sulfitobacter sp. AM1-D1, a toxic bacteria associated with marine dinoflagellate Alexandrium minutum in East China Sea.</title>
        <authorList>
            <person name="Yang Q."/>
            <person name="Zhang X."/>
            <person name="Tian X."/>
        </authorList>
    </citation>
    <scope>NUCLEOTIDE SEQUENCE [LARGE SCALE GENOMIC DNA]</scope>
    <source>
        <strain evidence="8 9">AM1-D1</strain>
    </source>
</reference>
<evidence type="ECO:0000256" key="1">
    <source>
        <dbReference type="ARBA" id="ARBA00004651"/>
    </source>
</evidence>
<dbReference type="STRING" id="1917485.BOO69_10475"/>
<gene>
    <name evidence="8" type="ORF">BOO69_10475</name>
</gene>
<organism evidence="8 9">
    <name type="scientific">Sulfitobacter alexandrii</name>
    <dbReference type="NCBI Taxonomy" id="1917485"/>
    <lineage>
        <taxon>Bacteria</taxon>
        <taxon>Pseudomonadati</taxon>
        <taxon>Pseudomonadota</taxon>
        <taxon>Alphaproteobacteria</taxon>
        <taxon>Rhodobacterales</taxon>
        <taxon>Roseobacteraceae</taxon>
        <taxon>Sulfitobacter</taxon>
    </lineage>
</organism>
<dbReference type="SUPFAM" id="SSF103473">
    <property type="entry name" value="MFS general substrate transporter"/>
    <property type="match status" value="1"/>
</dbReference>
<evidence type="ECO:0000313" key="9">
    <source>
        <dbReference type="Proteomes" id="UP000181897"/>
    </source>
</evidence>
<dbReference type="KEGG" id="suam:BOO69_10475"/>
<sequence length="386" mass="39813">MAARQTSFALVLALWAAGLGAAAQYGKVSVIFDMLPSVYPGAETALGFAVSLVGFVGILLGVVAGLVVARIRYRRALLAALWLGAVLSLVQALLPPLPLLLATRMIEGASHLAIVVAAPTLIAQLSAPQDRGLTLTLWGTFFGVAFAVLAVAGRPLALTFGPPAVFAAHGAYMAICALYLSSRLRSLPDEGPQPVLSVGRLLKDHVAIYRSPAQSAAGLGWLFYTFSFVSILTVLPPYLDPAIRGWVMGAMPLVSIAVSMTVGVALLRRISAVRVVELGFGGSLAAALWLWLTPGAPLACLALAAAMGLIQGASFAAVAQLNQGAAAQARANGAMAQMGNLGNTIGTPLMATGLLWLGYAALPVMAGGAFLAGLMVHLWLGRRRAA</sequence>
<feature type="transmembrane region" description="Helical" evidence="6">
    <location>
        <begin position="135"/>
        <end position="154"/>
    </location>
</feature>
<keyword evidence="2" id="KW-1003">Cell membrane</keyword>
<protein>
    <recommendedName>
        <fullName evidence="7">Major facilitator superfamily (MFS) profile domain-containing protein</fullName>
    </recommendedName>
</protein>
<dbReference type="InterPro" id="IPR020846">
    <property type="entry name" value="MFS_dom"/>
</dbReference>
<evidence type="ECO:0000256" key="2">
    <source>
        <dbReference type="ARBA" id="ARBA00022475"/>
    </source>
</evidence>
<dbReference type="RefSeq" id="WP_071972127.1">
    <property type="nucleotide sequence ID" value="NZ_CP018076.1"/>
</dbReference>
<dbReference type="Gene3D" id="1.20.1250.20">
    <property type="entry name" value="MFS general substrate transporter like domains"/>
    <property type="match status" value="1"/>
</dbReference>
<keyword evidence="9" id="KW-1185">Reference proteome</keyword>
<feature type="transmembrane region" description="Helical" evidence="6">
    <location>
        <begin position="46"/>
        <end position="69"/>
    </location>
</feature>
<feature type="domain" description="Major facilitator superfamily (MFS) profile" evidence="7">
    <location>
        <begin position="10"/>
        <end position="384"/>
    </location>
</feature>
<accession>A0A1J0WI27</accession>
<evidence type="ECO:0000313" key="8">
    <source>
        <dbReference type="EMBL" id="APE43790.1"/>
    </source>
</evidence>
<dbReference type="InterPro" id="IPR036259">
    <property type="entry name" value="MFS_trans_sf"/>
</dbReference>
<name>A0A1J0WI27_9RHOB</name>
<evidence type="ECO:0000259" key="7">
    <source>
        <dbReference type="PROSITE" id="PS50850"/>
    </source>
</evidence>
<dbReference type="InterPro" id="IPR050189">
    <property type="entry name" value="MFS_Efflux_Transporters"/>
</dbReference>
<dbReference type="PROSITE" id="PS50850">
    <property type="entry name" value="MFS"/>
    <property type="match status" value="1"/>
</dbReference>
<dbReference type="Pfam" id="PF07690">
    <property type="entry name" value="MFS_1"/>
    <property type="match status" value="1"/>
</dbReference>